<evidence type="ECO:0000313" key="10">
    <source>
        <dbReference type="EMBL" id="TQW15691.1"/>
    </source>
</evidence>
<comment type="caution">
    <text evidence="6">Lacks conserved residue(s) required for the propagation of feature annotation.</text>
</comment>
<keyword evidence="8" id="KW-0547">Nucleotide-binding</keyword>
<dbReference type="Pfam" id="PF07499">
    <property type="entry name" value="RuvA_C"/>
    <property type="match status" value="1"/>
</dbReference>
<dbReference type="InterPro" id="IPR010994">
    <property type="entry name" value="RuvA_2-like"/>
</dbReference>
<dbReference type="RefSeq" id="WP_003647723.1">
    <property type="nucleotide sequence ID" value="NZ_BEXJ01000002.1"/>
</dbReference>
<dbReference type="Pfam" id="PF14520">
    <property type="entry name" value="HHH_5"/>
    <property type="match status" value="1"/>
</dbReference>
<feature type="region of interest" description="Domain III" evidence="6">
    <location>
        <begin position="145"/>
        <end position="192"/>
    </location>
</feature>
<evidence type="ECO:0000313" key="12">
    <source>
        <dbReference type="Proteomes" id="UP000316012"/>
    </source>
</evidence>
<dbReference type="EMBL" id="WBOA01000005">
    <property type="protein sequence ID" value="KAB1950203.1"/>
    <property type="molecule type" value="Genomic_DNA"/>
</dbReference>
<dbReference type="InterPro" id="IPR036267">
    <property type="entry name" value="RuvA_C_sf"/>
</dbReference>
<dbReference type="GO" id="GO:0006310">
    <property type="term" value="P:DNA recombination"/>
    <property type="evidence" value="ECO:0007669"/>
    <property type="project" value="UniProtKB-UniRule"/>
</dbReference>
<reference evidence="8 11" key="1">
    <citation type="journal article" date="2018" name="Int. J. Syst. Evol. Microbiol.">
        <title>Lactobacillus paragasseri sp. nov., a sister taxon of Lactobacillus gasseri, based on whole-genome sequence analyses.</title>
        <authorList>
            <person name="Tanizawa Y."/>
            <person name="Tada I."/>
            <person name="Kobayashi H."/>
            <person name="Endo A."/>
            <person name="Maeno S."/>
            <person name="Toyoda A."/>
            <person name="Arita M."/>
            <person name="Nakamura Y."/>
            <person name="Sakamoto M."/>
            <person name="Ohkuma M."/>
            <person name="Tohno M."/>
        </authorList>
    </citation>
    <scope>NUCLEOTIDE SEQUENCE [LARGE SCALE GENOMIC DNA]</scope>
    <source>
        <strain evidence="8 11">JCM 1025</strain>
    </source>
</reference>
<dbReference type="CDD" id="cd14332">
    <property type="entry name" value="UBA_RuvA_C"/>
    <property type="match status" value="1"/>
</dbReference>
<name>A0A133PG42_LACGS</name>
<comment type="subcellular location">
    <subcellularLocation>
        <location evidence="6">Cytoplasm</location>
    </subcellularLocation>
</comment>
<evidence type="ECO:0000313" key="9">
    <source>
        <dbReference type="EMBL" id="KAB1950203.1"/>
    </source>
</evidence>
<dbReference type="EMBL" id="BEXJ01000002">
    <property type="protein sequence ID" value="GBA97219.1"/>
    <property type="molecule type" value="Genomic_DNA"/>
</dbReference>
<reference evidence="10 12" key="2">
    <citation type="submission" date="2019-04" db="EMBL/GenBank/DDBJ databases">
        <title>Lactobacillus gasseri 7171 assembly.</title>
        <authorList>
            <person name="Joris B.R."/>
            <person name="Giguere D."/>
        </authorList>
    </citation>
    <scope>NUCLEOTIDE SEQUENCE [LARGE SCALE GENOMIC DNA]</scope>
    <source>
        <strain evidence="10 12">7171</strain>
    </source>
</reference>
<dbReference type="GO" id="GO:0000400">
    <property type="term" value="F:four-way junction DNA binding"/>
    <property type="evidence" value="ECO:0007669"/>
    <property type="project" value="UniProtKB-UniRule"/>
</dbReference>
<dbReference type="Gene3D" id="1.10.8.10">
    <property type="entry name" value="DNA helicase RuvA subunit, C-terminal domain"/>
    <property type="match status" value="1"/>
</dbReference>
<dbReference type="EMBL" id="SRMD01000064">
    <property type="protein sequence ID" value="TQW15691.1"/>
    <property type="molecule type" value="Genomic_DNA"/>
</dbReference>
<dbReference type="GO" id="GO:0009378">
    <property type="term" value="F:four-way junction helicase activity"/>
    <property type="evidence" value="ECO:0007669"/>
    <property type="project" value="InterPro"/>
</dbReference>
<dbReference type="OMA" id="ECAGVGY"/>
<dbReference type="STRING" id="324831.LGAS_0414"/>
<dbReference type="eggNOG" id="COG0632">
    <property type="taxonomic scope" value="Bacteria"/>
</dbReference>
<dbReference type="GO" id="GO:0005737">
    <property type="term" value="C:cytoplasm"/>
    <property type="evidence" value="ECO:0007669"/>
    <property type="project" value="UniProtKB-SubCell"/>
</dbReference>
<comment type="similarity">
    <text evidence="6">Belongs to the RuvA family.</text>
</comment>
<dbReference type="GO" id="GO:0006281">
    <property type="term" value="P:DNA repair"/>
    <property type="evidence" value="ECO:0007669"/>
    <property type="project" value="UniProtKB-UniRule"/>
</dbReference>
<dbReference type="SUPFAM" id="SSF50249">
    <property type="entry name" value="Nucleic acid-binding proteins"/>
    <property type="match status" value="1"/>
</dbReference>
<comment type="caution">
    <text evidence="9">The sequence shown here is derived from an EMBL/GenBank/DDBJ whole genome shotgun (WGS) entry which is preliminary data.</text>
</comment>
<keyword evidence="8" id="KW-0067">ATP-binding</keyword>
<comment type="function">
    <text evidence="6">The RuvA-RuvB-RuvC complex processes Holliday junction (HJ) DNA during genetic recombination and DNA repair, while the RuvA-RuvB complex plays an important role in the rescue of blocked DNA replication forks via replication fork reversal (RFR). RuvA specifically binds to HJ cruciform DNA, conferring on it an open structure. The RuvB hexamer acts as an ATP-dependent pump, pulling dsDNA into and through the RuvAB complex. HJ branch migration allows RuvC to scan DNA until it finds its consensus sequence, where it cleaves and resolves the cruciform DNA.</text>
</comment>
<organism evidence="9 13">
    <name type="scientific">Lactobacillus gasseri</name>
    <dbReference type="NCBI Taxonomy" id="1596"/>
    <lineage>
        <taxon>Bacteria</taxon>
        <taxon>Bacillati</taxon>
        <taxon>Bacillota</taxon>
        <taxon>Bacilli</taxon>
        <taxon>Lactobacillales</taxon>
        <taxon>Lactobacillaceae</taxon>
        <taxon>Lactobacillus</taxon>
    </lineage>
</organism>
<dbReference type="SMART" id="SM00278">
    <property type="entry name" value="HhH1"/>
    <property type="match status" value="2"/>
</dbReference>
<dbReference type="GeneID" id="29639230"/>
<dbReference type="Proteomes" id="UP000460112">
    <property type="component" value="Unassembled WGS sequence"/>
</dbReference>
<evidence type="ECO:0000256" key="4">
    <source>
        <dbReference type="ARBA" id="ARBA00023172"/>
    </source>
</evidence>
<evidence type="ECO:0000259" key="7">
    <source>
        <dbReference type="SMART" id="SM00278"/>
    </source>
</evidence>
<evidence type="ECO:0000256" key="5">
    <source>
        <dbReference type="ARBA" id="ARBA00023204"/>
    </source>
</evidence>
<dbReference type="AlphaFoldDB" id="A0A133PG42"/>
<keyword evidence="12" id="KW-1185">Reference proteome</keyword>
<sequence length="192" mass="20803">MFEYLKGIVAKIDPAYVVLDVNGIGYKILCPTPYSYQENQPATIYVEQVVRDTGITLYGFLSLEDKELFLKLLSVSGIGPKSAVAIMAAEDTDSLASAIQNGEVKYLTRFPGVGKKTASQIVLDLKGKLGDYVKKSAVATDLTPSLQDALLALVALGYTQKEVDRITPKLAKLPENTADGYIKEALALLLKK</sequence>
<dbReference type="HAMAP" id="MF_00031">
    <property type="entry name" value="DNA_HJ_migration_RuvA"/>
    <property type="match status" value="1"/>
</dbReference>
<dbReference type="Pfam" id="PF01330">
    <property type="entry name" value="RuvA_N"/>
    <property type="match status" value="1"/>
</dbReference>
<dbReference type="Gene3D" id="1.10.150.20">
    <property type="entry name" value="5' to 3' exonuclease, C-terminal subdomain"/>
    <property type="match status" value="1"/>
</dbReference>
<dbReference type="SUPFAM" id="SSF46929">
    <property type="entry name" value="DNA helicase RuvA subunit, C-terminal domain"/>
    <property type="match status" value="1"/>
</dbReference>
<dbReference type="GO" id="GO:0005524">
    <property type="term" value="F:ATP binding"/>
    <property type="evidence" value="ECO:0007669"/>
    <property type="project" value="InterPro"/>
</dbReference>
<dbReference type="InterPro" id="IPR003583">
    <property type="entry name" value="Hlx-hairpin-Hlx_DNA-bd_motif"/>
</dbReference>
<evidence type="ECO:0000313" key="11">
    <source>
        <dbReference type="Proteomes" id="UP000250668"/>
    </source>
</evidence>
<feature type="domain" description="Helix-hairpin-helix DNA-binding motif class 1" evidence="7">
    <location>
        <begin position="70"/>
        <end position="89"/>
    </location>
</feature>
<dbReference type="InterPro" id="IPR012340">
    <property type="entry name" value="NA-bd_OB-fold"/>
</dbReference>
<dbReference type="Gene3D" id="2.40.50.140">
    <property type="entry name" value="Nucleic acid-binding proteins"/>
    <property type="match status" value="1"/>
</dbReference>
<proteinExistence type="inferred from homology"/>
<dbReference type="NCBIfam" id="TIGR00084">
    <property type="entry name" value="ruvA"/>
    <property type="match status" value="1"/>
</dbReference>
<evidence type="ECO:0000256" key="1">
    <source>
        <dbReference type="ARBA" id="ARBA00022490"/>
    </source>
</evidence>
<evidence type="ECO:0000313" key="13">
    <source>
        <dbReference type="Proteomes" id="UP000460112"/>
    </source>
</evidence>
<keyword evidence="5 6" id="KW-0234">DNA repair</keyword>
<dbReference type="SMR" id="A0A133PG42"/>
<dbReference type="OrthoDB" id="5293449at2"/>
<accession>A0A133PG42</accession>
<dbReference type="Proteomes" id="UP000316012">
    <property type="component" value="Unassembled WGS sequence"/>
</dbReference>
<keyword evidence="9" id="KW-0378">Hydrolase</keyword>
<keyword evidence="1 6" id="KW-0963">Cytoplasm</keyword>
<evidence type="ECO:0000256" key="3">
    <source>
        <dbReference type="ARBA" id="ARBA00023125"/>
    </source>
</evidence>
<evidence type="ECO:0000313" key="8">
    <source>
        <dbReference type="EMBL" id="GBA97219.1"/>
    </source>
</evidence>
<evidence type="ECO:0000256" key="6">
    <source>
        <dbReference type="HAMAP-Rule" id="MF_00031"/>
    </source>
</evidence>
<dbReference type="InterPro" id="IPR011114">
    <property type="entry name" value="RuvA_C"/>
</dbReference>
<dbReference type="GO" id="GO:0009379">
    <property type="term" value="C:Holliday junction helicase complex"/>
    <property type="evidence" value="ECO:0007669"/>
    <property type="project" value="InterPro"/>
</dbReference>
<keyword evidence="4 6" id="KW-0233">DNA recombination</keyword>
<dbReference type="InterPro" id="IPR000085">
    <property type="entry name" value="RuvA"/>
</dbReference>
<comment type="domain">
    <text evidence="6">Has three domains with a flexible linker between the domains II and III and assumes an 'L' shape. Domain III is highly mobile and contacts RuvB.</text>
</comment>
<keyword evidence="8" id="KW-0347">Helicase</keyword>
<keyword evidence="3 6" id="KW-0238">DNA-binding</keyword>
<dbReference type="GO" id="GO:0016787">
    <property type="term" value="F:hydrolase activity"/>
    <property type="evidence" value="ECO:0007669"/>
    <property type="project" value="UniProtKB-KW"/>
</dbReference>
<reference evidence="9 13" key="3">
    <citation type="submission" date="2019-09" db="EMBL/GenBank/DDBJ databases">
        <title>Investigation of probiotic properties of different lactic acid bacteria.</title>
        <authorList>
            <person name="Jaomanjaka F."/>
            <person name="Blanc P."/>
        </authorList>
    </citation>
    <scope>NUCLEOTIDE SEQUENCE [LARGE SCALE GENOMIC DNA]</scope>
    <source>
        <strain evidence="9 13">BIO6369</strain>
    </source>
</reference>
<gene>
    <name evidence="6 9" type="primary">ruvA</name>
    <name evidence="9" type="ORF">F8244_09080</name>
    <name evidence="10" type="ORF">FIPPAONL_00572</name>
    <name evidence="8" type="ORF">LJCM1025_14470</name>
</gene>
<dbReference type="GO" id="GO:0048476">
    <property type="term" value="C:Holliday junction resolvase complex"/>
    <property type="evidence" value="ECO:0007669"/>
    <property type="project" value="UniProtKB-UniRule"/>
</dbReference>
<dbReference type="InterPro" id="IPR013849">
    <property type="entry name" value="DNA_helicase_Holl-junc_RuvA_I"/>
</dbReference>
<feature type="domain" description="Helix-hairpin-helix DNA-binding motif class 1" evidence="7">
    <location>
        <begin position="105"/>
        <end position="124"/>
    </location>
</feature>
<evidence type="ECO:0000256" key="2">
    <source>
        <dbReference type="ARBA" id="ARBA00022763"/>
    </source>
</evidence>
<protein>
    <recommendedName>
        <fullName evidence="6">Holliday junction branch migration complex subunit RuvA</fullName>
    </recommendedName>
</protein>
<dbReference type="SUPFAM" id="SSF47781">
    <property type="entry name" value="RuvA domain 2-like"/>
    <property type="match status" value="1"/>
</dbReference>
<keyword evidence="2 6" id="KW-0227">DNA damage</keyword>
<dbReference type="Proteomes" id="UP000250668">
    <property type="component" value="Unassembled WGS sequence"/>
</dbReference>
<comment type="subunit">
    <text evidence="6">Homotetramer. Forms an RuvA(8)-RuvB(12)-Holliday junction (HJ) complex. HJ DNA is sandwiched between 2 RuvA tetramers; dsDNA enters through RuvA and exits via RuvB. An RuvB hexamer assembles on each DNA strand where it exits the tetramer. Each RuvB hexamer is contacted by two RuvA subunits (via domain III) on 2 adjacent RuvB subunits; this complex drives branch migration. In the full resolvosome a probable DNA-RuvA(4)-RuvB(12)-RuvC(2) complex forms which resolves the HJ.</text>
</comment>